<protein>
    <submittedName>
        <fullName evidence="3">VWA domain-containing protein</fullName>
    </submittedName>
</protein>
<dbReference type="InterPro" id="IPR051266">
    <property type="entry name" value="CLCR"/>
</dbReference>
<evidence type="ECO:0000256" key="1">
    <source>
        <dbReference type="SAM" id="SignalP"/>
    </source>
</evidence>
<dbReference type="EMBL" id="BAABFN010000004">
    <property type="protein sequence ID" value="GAA4310082.1"/>
    <property type="molecule type" value="Genomic_DNA"/>
</dbReference>
<dbReference type="Pfam" id="PF12450">
    <property type="entry name" value="vWF_A"/>
    <property type="match status" value="1"/>
</dbReference>
<feature type="chain" id="PRO_5047476991" evidence="1">
    <location>
        <begin position="21"/>
        <end position="648"/>
    </location>
</feature>
<evidence type="ECO:0000313" key="4">
    <source>
        <dbReference type="Proteomes" id="UP001501207"/>
    </source>
</evidence>
<dbReference type="CDD" id="cd01465">
    <property type="entry name" value="vWA_subgroup"/>
    <property type="match status" value="1"/>
</dbReference>
<dbReference type="PANTHER" id="PTHR10579">
    <property type="entry name" value="CALCIUM-ACTIVATED CHLORIDE CHANNEL REGULATOR"/>
    <property type="match status" value="1"/>
</dbReference>
<keyword evidence="1" id="KW-0732">Signal</keyword>
<keyword evidence="4" id="KW-1185">Reference proteome</keyword>
<dbReference type="InterPro" id="IPR008969">
    <property type="entry name" value="CarboxyPept-like_regulatory"/>
</dbReference>
<dbReference type="SUPFAM" id="SSF49464">
    <property type="entry name" value="Carboxypeptidase regulatory domain-like"/>
    <property type="match status" value="1"/>
</dbReference>
<dbReference type="PANTHER" id="PTHR10579:SF43">
    <property type="entry name" value="ZINC FINGER (C3HC4-TYPE RING FINGER) FAMILY PROTEIN"/>
    <property type="match status" value="1"/>
</dbReference>
<dbReference type="InterPro" id="IPR002035">
    <property type="entry name" value="VWF_A"/>
</dbReference>
<dbReference type="Gene3D" id="2.60.40.1120">
    <property type="entry name" value="Carboxypeptidase-like, regulatory domain"/>
    <property type="match status" value="1"/>
</dbReference>
<dbReference type="PROSITE" id="PS50234">
    <property type="entry name" value="VWFA"/>
    <property type="match status" value="1"/>
</dbReference>
<dbReference type="Pfam" id="PF00092">
    <property type="entry name" value="VWA"/>
    <property type="match status" value="1"/>
</dbReference>
<gene>
    <name evidence="3" type="ORF">GCM10023143_18300</name>
</gene>
<evidence type="ECO:0000259" key="2">
    <source>
        <dbReference type="PROSITE" id="PS50234"/>
    </source>
</evidence>
<proteinExistence type="predicted"/>
<organism evidence="3 4">
    <name type="scientific">Compostibacter hankyongensis</name>
    <dbReference type="NCBI Taxonomy" id="1007089"/>
    <lineage>
        <taxon>Bacteria</taxon>
        <taxon>Pseudomonadati</taxon>
        <taxon>Bacteroidota</taxon>
        <taxon>Chitinophagia</taxon>
        <taxon>Chitinophagales</taxon>
        <taxon>Chitinophagaceae</taxon>
        <taxon>Compostibacter</taxon>
    </lineage>
</organism>
<comment type="caution">
    <text evidence="3">The sequence shown here is derived from an EMBL/GenBank/DDBJ whole genome shotgun (WGS) entry which is preliminary data.</text>
</comment>
<dbReference type="InterPro" id="IPR036465">
    <property type="entry name" value="vWFA_dom_sf"/>
</dbReference>
<dbReference type="Proteomes" id="UP001501207">
    <property type="component" value="Unassembled WGS sequence"/>
</dbReference>
<dbReference type="Pfam" id="PF12034">
    <property type="entry name" value="YfbK_C"/>
    <property type="match status" value="1"/>
</dbReference>
<dbReference type="InterPro" id="IPR022156">
    <property type="entry name" value="Uncharacterised_YfbK_N"/>
</dbReference>
<feature type="domain" description="VWFA" evidence="2">
    <location>
        <begin position="256"/>
        <end position="434"/>
    </location>
</feature>
<accession>A0ABP8FSI0</accession>
<dbReference type="RefSeq" id="WP_344978445.1">
    <property type="nucleotide sequence ID" value="NZ_BAABFN010000004.1"/>
</dbReference>
<dbReference type="Pfam" id="PF13715">
    <property type="entry name" value="CarbopepD_reg_2"/>
    <property type="match status" value="1"/>
</dbReference>
<dbReference type="SMART" id="SM00327">
    <property type="entry name" value="VWA"/>
    <property type="match status" value="1"/>
</dbReference>
<reference evidence="4" key="1">
    <citation type="journal article" date="2019" name="Int. J. Syst. Evol. Microbiol.">
        <title>The Global Catalogue of Microorganisms (GCM) 10K type strain sequencing project: providing services to taxonomists for standard genome sequencing and annotation.</title>
        <authorList>
            <consortium name="The Broad Institute Genomics Platform"/>
            <consortium name="The Broad Institute Genome Sequencing Center for Infectious Disease"/>
            <person name="Wu L."/>
            <person name="Ma J."/>
        </authorList>
    </citation>
    <scope>NUCLEOTIDE SEQUENCE [LARGE SCALE GENOMIC DNA]</scope>
    <source>
        <strain evidence="4">JCM 17664</strain>
    </source>
</reference>
<name>A0ABP8FSI0_9BACT</name>
<sequence length="648" mass="70973">MKTYLFSLYLLLVAFSPAAAQDMRISGTVTTIPGGQPLGGVTVQEKNAAAQTSTDAAGHYNLILSRKPAVLEFRLQGYHTRTVTAGRADTVINLQLETRAQTAPEAEAAAAPAQLKMRQHTIAAVMPAMDRSGYGLIRPPFEGYPPFHTEEYDAITENRFVSPQKQPLSTFSIDVDAASYSNVRRFIRNGQLPPQDAVRIEELINYFNYAYPQPGGDDPVAIHTEAAPSPWNPQNKLVRIGLQARKIPADRLPACDFVFLIDVSGSMAAPNKLPLLQSSLRMLTGQLRPQDRVTLITYAGAAGTVLPATPGSEQRKIKTAIDALRAGGSTNGGAGIQLAYQAARAQFRENGNNRVILATDGDFNVGISSDAELERMIEKERESGIFLTVLGFGMGNYKDSKMEKLADRGNGNYAYIDDLGEARRVLLHEFGGTLFTVARDVKLQVEFNPARVQGYRLIGYEDRLLNDEDFNNDKKDAGEIGSGQVVTALYEIIPAGIRSPLMDSVDNLKYQRTLPLPAQQGNELMTVKLRYKEPQGGKSRLLSRTVQDTGTPLQRTSSGFRFAAAVAEFGLLLRQSDFRGQANYGSVLELAGQALSDDPEGYRHAFIDLVKNAQQLTHDGPENTPETENSAFIPRNHIFPLSIKEIKP</sequence>
<dbReference type="InterPro" id="IPR021908">
    <property type="entry name" value="YfbK_C"/>
</dbReference>
<evidence type="ECO:0000313" key="3">
    <source>
        <dbReference type="EMBL" id="GAA4310082.1"/>
    </source>
</evidence>
<dbReference type="Gene3D" id="3.40.50.410">
    <property type="entry name" value="von Willebrand factor, type A domain"/>
    <property type="match status" value="1"/>
</dbReference>
<feature type="signal peptide" evidence="1">
    <location>
        <begin position="1"/>
        <end position="20"/>
    </location>
</feature>
<dbReference type="SUPFAM" id="SSF53300">
    <property type="entry name" value="vWA-like"/>
    <property type="match status" value="1"/>
</dbReference>